<dbReference type="RefSeq" id="WP_044213967.1">
    <property type="nucleotide sequence ID" value="NZ_BAMD01000058.1"/>
</dbReference>
<sequence length="330" mass="37176">MVKEILTTLGILLLGYGGCWAQDSDFKPNGAFNGRLYANFNSSLKSDDPTTGFEVQRAYFGYKYKLTPAFSMALKLDIGSPDALGETGQINRYAYFKTAAAYYKVENVTIGFGLQSTYQYKLQNGFWGRRYIYKNIAEGNSLGPSADIGLSFVGKWNEWEADVAFMNGEGYKKLQNDNSFKATGGITYHPNKTWLFRIYGDMINKAVVQSTYTAFVGYKGSLFNLALEGTMKDNENYIQGNQRYGYSIYGAYYLSDVIELFARYDYLESNIPAGDHLPWNLSEDGSAIISGVQYSPIQHIHIALNYQDWVPLASNMEMESTIFVNLEVTF</sequence>
<dbReference type="SUPFAM" id="SSF56935">
    <property type="entry name" value="Porins"/>
    <property type="match status" value="1"/>
</dbReference>
<name>W7Y969_9BACT</name>
<reference evidence="1 2" key="1">
    <citation type="journal article" date="2014" name="Genome Announc.">
        <title>Draft Genome Sequence of Cytophaga fermentans JCM 21142T, a Facultative Anaerobe Isolated from Marine Mud.</title>
        <authorList>
            <person name="Starns D."/>
            <person name="Oshima K."/>
            <person name="Suda W."/>
            <person name="Iino T."/>
            <person name="Yuki M."/>
            <person name="Inoue J."/>
            <person name="Kitamura K."/>
            <person name="Iida T."/>
            <person name="Darby A."/>
            <person name="Hattori M."/>
            <person name="Ohkuma M."/>
        </authorList>
    </citation>
    <scope>NUCLEOTIDE SEQUENCE [LARGE SCALE GENOMIC DNA]</scope>
    <source>
        <strain evidence="1 2">JCM 21142</strain>
    </source>
</reference>
<evidence type="ECO:0000313" key="1">
    <source>
        <dbReference type="EMBL" id="GAF04862.1"/>
    </source>
</evidence>
<dbReference type="InterPro" id="IPR023614">
    <property type="entry name" value="Porin_dom_sf"/>
</dbReference>
<dbReference type="Gene3D" id="2.40.160.10">
    <property type="entry name" value="Porin"/>
    <property type="match status" value="1"/>
</dbReference>
<gene>
    <name evidence="1" type="ORF">JCM21142_93582</name>
</gene>
<dbReference type="EMBL" id="BAMD01000058">
    <property type="protein sequence ID" value="GAF04862.1"/>
    <property type="molecule type" value="Genomic_DNA"/>
</dbReference>
<proteinExistence type="predicted"/>
<accession>W7Y969</accession>
<comment type="caution">
    <text evidence="1">The sequence shown here is derived from an EMBL/GenBank/DDBJ whole genome shotgun (WGS) entry which is preliminary data.</text>
</comment>
<evidence type="ECO:0000313" key="2">
    <source>
        <dbReference type="Proteomes" id="UP000019402"/>
    </source>
</evidence>
<dbReference type="AlphaFoldDB" id="W7Y969"/>
<dbReference type="eggNOG" id="COG3203">
    <property type="taxonomic scope" value="Bacteria"/>
</dbReference>
<organism evidence="1 2">
    <name type="scientific">Saccharicrinis fermentans DSM 9555 = JCM 21142</name>
    <dbReference type="NCBI Taxonomy" id="869213"/>
    <lineage>
        <taxon>Bacteria</taxon>
        <taxon>Pseudomonadati</taxon>
        <taxon>Bacteroidota</taxon>
        <taxon>Bacteroidia</taxon>
        <taxon>Marinilabiliales</taxon>
        <taxon>Marinilabiliaceae</taxon>
        <taxon>Saccharicrinis</taxon>
    </lineage>
</organism>
<protein>
    <submittedName>
        <fullName evidence="1">Phosphate-selective porin</fullName>
    </submittedName>
</protein>
<dbReference type="STRING" id="869213.GCA_000517085_02170"/>
<dbReference type="OrthoDB" id="1116797at2"/>
<keyword evidence="2" id="KW-1185">Reference proteome</keyword>
<dbReference type="Proteomes" id="UP000019402">
    <property type="component" value="Unassembled WGS sequence"/>
</dbReference>